<accession>A0A9X7GFX1</accession>
<evidence type="ECO:0000313" key="1">
    <source>
        <dbReference type="EMBL" id="PFV35674.1"/>
    </source>
</evidence>
<protein>
    <submittedName>
        <fullName evidence="1">Uncharacterized protein</fullName>
    </submittedName>
</protein>
<sequence>MELVSCYINKSINNTYEEIENSFIEAFFPKGLRPYQKAVLNAHDKKYANNINQSLKRKNSRQVKGWFI</sequence>
<reference evidence="1 2" key="1">
    <citation type="submission" date="2017-09" db="EMBL/GenBank/DDBJ databases">
        <title>Large-scale bioinformatics analysis of Bacillus genomes uncovers conserved roles of natural products in bacterial physiology.</title>
        <authorList>
            <consortium name="Agbiome Team Llc"/>
            <person name="Bleich R.M."/>
            <person name="Grubbs K.J."/>
            <person name="Santa Maria K.C."/>
            <person name="Allen S.E."/>
            <person name="Farag S."/>
            <person name="Shank E.A."/>
            <person name="Bowers A."/>
        </authorList>
    </citation>
    <scope>NUCLEOTIDE SEQUENCE [LARGE SCALE GENOMIC DNA]</scope>
    <source>
        <strain evidence="1 2">AFS060060</strain>
    </source>
</reference>
<comment type="caution">
    <text evidence="1">The sequence shown here is derived from an EMBL/GenBank/DDBJ whole genome shotgun (WGS) entry which is preliminary data.</text>
</comment>
<dbReference type="RefSeq" id="WP_098685551.1">
    <property type="nucleotide sequence ID" value="NZ_NVDU01000003.1"/>
</dbReference>
<dbReference type="Proteomes" id="UP000223366">
    <property type="component" value="Unassembled WGS sequence"/>
</dbReference>
<evidence type="ECO:0000313" key="2">
    <source>
        <dbReference type="Proteomes" id="UP000223366"/>
    </source>
</evidence>
<gene>
    <name evidence="1" type="ORF">COK99_01245</name>
</gene>
<dbReference type="AlphaFoldDB" id="A0A9X7GFX1"/>
<organism evidence="1 2">
    <name type="scientific">Bacillus thuringiensis</name>
    <dbReference type="NCBI Taxonomy" id="1428"/>
    <lineage>
        <taxon>Bacteria</taxon>
        <taxon>Bacillati</taxon>
        <taxon>Bacillota</taxon>
        <taxon>Bacilli</taxon>
        <taxon>Bacillales</taxon>
        <taxon>Bacillaceae</taxon>
        <taxon>Bacillus</taxon>
        <taxon>Bacillus cereus group</taxon>
    </lineage>
</organism>
<dbReference type="EMBL" id="NVDU01000003">
    <property type="protein sequence ID" value="PFV35674.1"/>
    <property type="molecule type" value="Genomic_DNA"/>
</dbReference>
<name>A0A9X7GFX1_BACTU</name>
<proteinExistence type="predicted"/>